<keyword evidence="3" id="KW-1185">Reference proteome</keyword>
<evidence type="ECO:0000313" key="2">
    <source>
        <dbReference type="EMBL" id="MEJ8860034.1"/>
    </source>
</evidence>
<keyword evidence="1" id="KW-0472">Membrane</keyword>
<dbReference type="Proteomes" id="UP001367030">
    <property type="component" value="Unassembled WGS sequence"/>
</dbReference>
<keyword evidence="1" id="KW-0812">Transmembrane</keyword>
<keyword evidence="1" id="KW-1133">Transmembrane helix</keyword>
<dbReference type="EMBL" id="JBBKZS010000053">
    <property type="protein sequence ID" value="MEJ8860034.1"/>
    <property type="molecule type" value="Genomic_DNA"/>
</dbReference>
<sequence>MLALAQPLPQGLSGPRACADQEWGSAHVDSDFSSLREHMADCERLNPWRSGRSDWAERAHSLMVPRMILSELCAGATGWIIGGLVSFLHRV</sequence>
<feature type="transmembrane region" description="Helical" evidence="1">
    <location>
        <begin position="68"/>
        <end position="88"/>
    </location>
</feature>
<gene>
    <name evidence="2" type="ORF">WKW79_36240</name>
</gene>
<dbReference type="RefSeq" id="WP_340340065.1">
    <property type="nucleotide sequence ID" value="NZ_JBBKZS010000053.1"/>
</dbReference>
<evidence type="ECO:0000313" key="3">
    <source>
        <dbReference type="Proteomes" id="UP001367030"/>
    </source>
</evidence>
<comment type="caution">
    <text evidence="2">The sequence shown here is derived from an EMBL/GenBank/DDBJ whole genome shotgun (WGS) entry which is preliminary data.</text>
</comment>
<reference evidence="2 3" key="1">
    <citation type="submission" date="2024-03" db="EMBL/GenBank/DDBJ databases">
        <title>Novel species of the genus Variovorax.</title>
        <authorList>
            <person name="Liu Q."/>
            <person name="Xin Y.-H."/>
        </authorList>
    </citation>
    <scope>NUCLEOTIDE SEQUENCE [LARGE SCALE GENOMIC DNA]</scope>
    <source>
        <strain evidence="2 3">KACC 18901</strain>
    </source>
</reference>
<organism evidence="2 3">
    <name type="scientific">Variovorax robiniae</name>
    <dbReference type="NCBI Taxonomy" id="1836199"/>
    <lineage>
        <taxon>Bacteria</taxon>
        <taxon>Pseudomonadati</taxon>
        <taxon>Pseudomonadota</taxon>
        <taxon>Betaproteobacteria</taxon>
        <taxon>Burkholderiales</taxon>
        <taxon>Comamonadaceae</taxon>
        <taxon>Variovorax</taxon>
    </lineage>
</organism>
<proteinExistence type="predicted"/>
<accession>A0ABU8XKB4</accession>
<evidence type="ECO:0000256" key="1">
    <source>
        <dbReference type="SAM" id="Phobius"/>
    </source>
</evidence>
<name>A0ABU8XKB4_9BURK</name>
<protein>
    <submittedName>
        <fullName evidence="2">Uncharacterized protein</fullName>
    </submittedName>
</protein>